<accession>A0A914N2U9</accession>
<protein>
    <submittedName>
        <fullName evidence="2">WRKY domain-containing protein</fullName>
    </submittedName>
</protein>
<proteinExistence type="predicted"/>
<sequence length="313" mass="36685">MNKLFDQQKQPAELNLINGFEGEESKEFNNLSDIEQNKVQMEAVAAAAAFLLSFPSENPTNSKISQINGKEEKQNSSFKTIIRHPPLQPISQKGNRWIHLGTFETEEEMHRVRNKEKVSKRRTEQLKNGVKIRYRCNTWKRTKCAFQMFSFFNPSDGLIDLYECGEHDHSGRRKLEYELYGPIRNRNSATNLPIPKEFINLNLNKLNKPKKSKNENISTKTMPFPLFNLFNDIEKTKQLFNLSEDFGMKLCQESENKFSIQKIDKNGNKRIILTIEELQNECKIITKESTEKWVKVDWEQFKWALRGKLSFIL</sequence>
<dbReference type="WBParaSite" id="Minc3s02879g31936">
    <property type="protein sequence ID" value="Minc3s02879g31936"/>
    <property type="gene ID" value="Minc3s02879g31936"/>
</dbReference>
<organism evidence="1 2">
    <name type="scientific">Meloidogyne incognita</name>
    <name type="common">Southern root-knot nematode worm</name>
    <name type="synonym">Oxyuris incognita</name>
    <dbReference type="NCBI Taxonomy" id="6306"/>
    <lineage>
        <taxon>Eukaryota</taxon>
        <taxon>Metazoa</taxon>
        <taxon>Ecdysozoa</taxon>
        <taxon>Nematoda</taxon>
        <taxon>Chromadorea</taxon>
        <taxon>Rhabditida</taxon>
        <taxon>Tylenchina</taxon>
        <taxon>Tylenchomorpha</taxon>
        <taxon>Tylenchoidea</taxon>
        <taxon>Meloidogynidae</taxon>
        <taxon>Meloidogyninae</taxon>
        <taxon>Meloidogyne</taxon>
        <taxon>Meloidogyne incognita group</taxon>
    </lineage>
</organism>
<keyword evidence="1" id="KW-1185">Reference proteome</keyword>
<evidence type="ECO:0000313" key="1">
    <source>
        <dbReference type="Proteomes" id="UP000887563"/>
    </source>
</evidence>
<dbReference type="AlphaFoldDB" id="A0A914N2U9"/>
<name>A0A914N2U9_MELIC</name>
<reference evidence="2" key="1">
    <citation type="submission" date="2022-11" db="UniProtKB">
        <authorList>
            <consortium name="WormBaseParasite"/>
        </authorList>
    </citation>
    <scope>IDENTIFICATION</scope>
</reference>
<dbReference type="Proteomes" id="UP000887563">
    <property type="component" value="Unplaced"/>
</dbReference>
<evidence type="ECO:0000313" key="2">
    <source>
        <dbReference type="WBParaSite" id="Minc3s02879g31936"/>
    </source>
</evidence>